<comment type="caution">
    <text evidence="7">The sequence shown here is derived from an EMBL/GenBank/DDBJ whole genome shotgun (WGS) entry which is preliminary data.</text>
</comment>
<dbReference type="OrthoDB" id="528320at2"/>
<sequence>MITWIIGHFLAVCIGLSLGLIGGGGSILAVPILVYVMGLGAKTAIAMSLGIVGMVSLIGVIPHWLQGNVNGQVAAIFAPTAMLGAYLGTQMAGFPFITETMQLICFAIVMLLASMIMIRQGRQTLKHRHLLKEKQRFLHKKQHNRFLILLEGLGVGILTGFVGVGGGFAIIPALVLLGGIPMKEAIGTSLIIITFNSVTGFLGYLSHVNLDWMLMMSFTIAASLGTLTGAYLTRFIDAKNLQKGFGYFVLAVGIFVLIRH</sequence>
<comment type="subcellular location">
    <subcellularLocation>
        <location evidence="6">Cell membrane</location>
        <topology evidence="6">Multi-pass membrane protein</topology>
    </subcellularLocation>
    <subcellularLocation>
        <location evidence="1">Membrane</location>
        <topology evidence="1">Multi-pass membrane protein</topology>
    </subcellularLocation>
</comment>
<reference evidence="7 8" key="1">
    <citation type="submission" date="2007-03" db="EMBL/GenBank/DDBJ databases">
        <authorList>
            <person name="Stal L."/>
            <person name="Ferriera S."/>
            <person name="Johnson J."/>
            <person name="Kravitz S."/>
            <person name="Beeson K."/>
            <person name="Sutton G."/>
            <person name="Rogers Y.-H."/>
            <person name="Friedman R."/>
            <person name="Frazier M."/>
            <person name="Venter J.C."/>
        </authorList>
    </citation>
    <scope>NUCLEOTIDE SEQUENCE [LARGE SCALE GENOMIC DNA]</scope>
    <source>
        <strain evidence="7 8">CCY0110</strain>
    </source>
</reference>
<organism evidence="7 8">
    <name type="scientific">Crocosphaera chwakensis CCY0110</name>
    <dbReference type="NCBI Taxonomy" id="391612"/>
    <lineage>
        <taxon>Bacteria</taxon>
        <taxon>Bacillati</taxon>
        <taxon>Cyanobacteriota</taxon>
        <taxon>Cyanophyceae</taxon>
        <taxon>Oscillatoriophycideae</taxon>
        <taxon>Chroococcales</taxon>
        <taxon>Aphanothecaceae</taxon>
        <taxon>Crocosphaera</taxon>
        <taxon>Crocosphaera chwakensis</taxon>
    </lineage>
</organism>
<feature type="transmembrane region" description="Helical" evidence="6">
    <location>
        <begin position="100"/>
        <end position="118"/>
    </location>
</feature>
<accession>A3IK19</accession>
<dbReference type="GO" id="GO:0005886">
    <property type="term" value="C:plasma membrane"/>
    <property type="evidence" value="ECO:0007669"/>
    <property type="project" value="UniProtKB-SubCell"/>
</dbReference>
<evidence type="ECO:0000313" key="7">
    <source>
        <dbReference type="EMBL" id="EAZ93008.1"/>
    </source>
</evidence>
<evidence type="ECO:0000256" key="6">
    <source>
        <dbReference type="RuleBase" id="RU363041"/>
    </source>
</evidence>
<dbReference type="Proteomes" id="UP000003781">
    <property type="component" value="Unassembled WGS sequence"/>
</dbReference>
<keyword evidence="8" id="KW-1185">Reference proteome</keyword>
<gene>
    <name evidence="7" type="ORF">CY0110_03029</name>
</gene>
<dbReference type="Pfam" id="PF01925">
    <property type="entry name" value="TauE"/>
    <property type="match status" value="1"/>
</dbReference>
<dbReference type="PANTHER" id="PTHR43701">
    <property type="entry name" value="MEMBRANE TRANSPORTER PROTEIN MJ0441-RELATED"/>
    <property type="match status" value="1"/>
</dbReference>
<evidence type="ECO:0000256" key="1">
    <source>
        <dbReference type="ARBA" id="ARBA00004141"/>
    </source>
</evidence>
<dbReference type="RefSeq" id="WP_008273676.1">
    <property type="nucleotide sequence ID" value="NZ_AAXW01000003.1"/>
</dbReference>
<proteinExistence type="inferred from homology"/>
<evidence type="ECO:0000256" key="2">
    <source>
        <dbReference type="ARBA" id="ARBA00009142"/>
    </source>
</evidence>
<keyword evidence="3 6" id="KW-0812">Transmembrane</keyword>
<evidence type="ECO:0000313" key="8">
    <source>
        <dbReference type="Proteomes" id="UP000003781"/>
    </source>
</evidence>
<dbReference type="EMBL" id="AAXW01000003">
    <property type="protein sequence ID" value="EAZ93008.1"/>
    <property type="molecule type" value="Genomic_DNA"/>
</dbReference>
<evidence type="ECO:0000256" key="4">
    <source>
        <dbReference type="ARBA" id="ARBA00022989"/>
    </source>
</evidence>
<feature type="transmembrane region" description="Helical" evidence="6">
    <location>
        <begin position="212"/>
        <end position="232"/>
    </location>
</feature>
<evidence type="ECO:0000256" key="3">
    <source>
        <dbReference type="ARBA" id="ARBA00022692"/>
    </source>
</evidence>
<keyword evidence="6" id="KW-1003">Cell membrane</keyword>
<dbReference type="AlphaFoldDB" id="A3IK19"/>
<feature type="transmembrane region" description="Helical" evidence="6">
    <location>
        <begin position="39"/>
        <end position="61"/>
    </location>
</feature>
<feature type="transmembrane region" description="Helical" evidence="6">
    <location>
        <begin position="244"/>
        <end position="259"/>
    </location>
</feature>
<dbReference type="InterPro" id="IPR051598">
    <property type="entry name" value="TSUP/Inactive_protease-like"/>
</dbReference>
<protein>
    <recommendedName>
        <fullName evidence="6">Probable membrane transporter protein</fullName>
    </recommendedName>
</protein>
<feature type="transmembrane region" description="Helical" evidence="6">
    <location>
        <begin position="73"/>
        <end position="94"/>
    </location>
</feature>
<keyword evidence="5 6" id="KW-0472">Membrane</keyword>
<evidence type="ECO:0000256" key="5">
    <source>
        <dbReference type="ARBA" id="ARBA00023136"/>
    </source>
</evidence>
<keyword evidence="4 6" id="KW-1133">Transmembrane helix</keyword>
<dbReference type="eggNOG" id="COG0730">
    <property type="taxonomic scope" value="Bacteria"/>
</dbReference>
<feature type="transmembrane region" description="Helical" evidence="6">
    <location>
        <begin position="185"/>
        <end position="205"/>
    </location>
</feature>
<name>A3IK19_9CHRO</name>
<comment type="similarity">
    <text evidence="2 6">Belongs to the 4-toluene sulfonate uptake permease (TSUP) (TC 2.A.102) family.</text>
</comment>
<feature type="transmembrane region" description="Helical" evidence="6">
    <location>
        <begin position="146"/>
        <end position="179"/>
    </location>
</feature>
<dbReference type="PANTHER" id="PTHR43701:SF2">
    <property type="entry name" value="MEMBRANE TRANSPORTER PROTEIN YJNA-RELATED"/>
    <property type="match status" value="1"/>
</dbReference>
<dbReference type="InterPro" id="IPR002781">
    <property type="entry name" value="TM_pro_TauE-like"/>
</dbReference>